<organism evidence="1 2">
    <name type="scientific">Clostridium magnum DSM 2767</name>
    <dbReference type="NCBI Taxonomy" id="1121326"/>
    <lineage>
        <taxon>Bacteria</taxon>
        <taxon>Bacillati</taxon>
        <taxon>Bacillota</taxon>
        <taxon>Clostridia</taxon>
        <taxon>Eubacteriales</taxon>
        <taxon>Clostridiaceae</taxon>
        <taxon>Clostridium</taxon>
    </lineage>
</organism>
<dbReference type="Proteomes" id="UP000076603">
    <property type="component" value="Unassembled WGS sequence"/>
</dbReference>
<keyword evidence="1" id="KW-0378">Hydrolase</keyword>
<dbReference type="Gene3D" id="1.10.4080.10">
    <property type="entry name" value="ADP-ribosylation/Crystallin J1"/>
    <property type="match status" value="1"/>
</dbReference>
<evidence type="ECO:0000313" key="2">
    <source>
        <dbReference type="Proteomes" id="UP000076603"/>
    </source>
</evidence>
<name>A0A162R5X0_9CLOT</name>
<dbReference type="AlphaFoldDB" id="A0A162R5X0"/>
<evidence type="ECO:0000313" key="1">
    <source>
        <dbReference type="EMBL" id="KZL89479.1"/>
    </source>
</evidence>
<dbReference type="GO" id="GO:0016787">
    <property type="term" value="F:hydrolase activity"/>
    <property type="evidence" value="ECO:0007669"/>
    <property type="project" value="UniProtKB-KW"/>
</dbReference>
<dbReference type="PATRIC" id="fig|1121326.3.peg.5033"/>
<dbReference type="InterPro" id="IPR036705">
    <property type="entry name" value="Ribosyl_crysJ1_sf"/>
</dbReference>
<dbReference type="EMBL" id="LWAE01000008">
    <property type="protein sequence ID" value="KZL89479.1"/>
    <property type="molecule type" value="Genomic_DNA"/>
</dbReference>
<dbReference type="SUPFAM" id="SSF101478">
    <property type="entry name" value="ADP-ribosylglycohydrolase"/>
    <property type="match status" value="1"/>
</dbReference>
<protein>
    <submittedName>
        <fullName evidence="1">ADP-ribosylglycohydrolase</fullName>
    </submittedName>
</protein>
<accession>A0A162R5X0</accession>
<gene>
    <name evidence="1" type="ORF">CLMAG_49680</name>
</gene>
<reference evidence="1 2" key="1">
    <citation type="submission" date="2016-04" db="EMBL/GenBank/DDBJ databases">
        <title>Genome sequence of Clostridium magnum DSM 2767.</title>
        <authorList>
            <person name="Poehlein A."/>
            <person name="Uhlig R."/>
            <person name="Fischer R."/>
            <person name="Bahl H."/>
            <person name="Daniel R."/>
        </authorList>
    </citation>
    <scope>NUCLEOTIDE SEQUENCE [LARGE SCALE GENOMIC DNA]</scope>
    <source>
        <strain evidence="1 2">DSM 2767</strain>
    </source>
</reference>
<comment type="caution">
    <text evidence="1">The sequence shown here is derived from an EMBL/GenBank/DDBJ whole genome shotgun (WGS) entry which is preliminary data.</text>
</comment>
<sequence length="128" mass="13971">MRLMVNGGLQIYTQTNKMPRDNDDCILQYQRYEGKDSILNYKELFSERTPGISCLTALSSGKIGTIKQPINDSKGCGGVMRIAPIGLFLHNDPEYAFQVGCDAAAITHGHPTGYLSAGALAAIIRTYK</sequence>
<dbReference type="STRING" id="1121326.CLMAG_49680"/>
<dbReference type="InterPro" id="IPR005502">
    <property type="entry name" value="Ribosyl_crysJ1"/>
</dbReference>
<dbReference type="Pfam" id="PF03747">
    <property type="entry name" value="ADP_ribosyl_GH"/>
    <property type="match status" value="1"/>
</dbReference>
<proteinExistence type="predicted"/>
<keyword evidence="2" id="KW-1185">Reference proteome</keyword>